<dbReference type="RefSeq" id="WP_065822957.1">
    <property type="nucleotide sequence ID" value="NZ_CAWMQZ010000067.1"/>
</dbReference>
<evidence type="ECO:0000256" key="4">
    <source>
        <dbReference type="ARBA" id="ARBA00022759"/>
    </source>
</evidence>
<dbReference type="Pfam" id="PF21431">
    <property type="entry name" value="Col-Pyo_DNase"/>
    <property type="match status" value="1"/>
</dbReference>
<protein>
    <submittedName>
        <fullName evidence="9">Colicin-E7</fullName>
        <ecNumber evidence="9">3.1.-.-</ecNumber>
    </submittedName>
</protein>
<evidence type="ECO:0000256" key="7">
    <source>
        <dbReference type="ARBA" id="ARBA00023048"/>
    </source>
</evidence>
<keyword evidence="10" id="KW-1185">Reference proteome</keyword>
<evidence type="ECO:0000256" key="1">
    <source>
        <dbReference type="ARBA" id="ARBA00006811"/>
    </source>
</evidence>
<reference evidence="9 10" key="1">
    <citation type="submission" date="2015-12" db="EMBL/GenBank/DDBJ databases">
        <title>Genome comparisons provide insights into the role of secondary metabolites in the pathogenic phase of the Photorhabdus life cycle.</title>
        <authorList>
            <person name="Tobias N.J."/>
            <person name="Mishra B."/>
            <person name="Gupta D.K."/>
            <person name="Thines M."/>
            <person name="Stinear T.P."/>
            <person name="Bode H.B."/>
        </authorList>
    </citation>
    <scope>NUCLEOTIDE SEQUENCE [LARGE SCALE GENOMIC DNA]</scope>
    <source>
        <strain evidence="9 10">PB68.1</strain>
    </source>
</reference>
<dbReference type="GO" id="GO:0031640">
    <property type="term" value="P:killing of cells of another organism"/>
    <property type="evidence" value="ECO:0007669"/>
    <property type="project" value="UniProtKB-KW"/>
</dbReference>
<gene>
    <name evidence="9" type="primary">colE7</name>
    <name evidence="9" type="ORF">Ppb6_01784</name>
</gene>
<organism evidence="9 10">
    <name type="scientific">Photorhabdus australis subsp. thailandensis</name>
    <dbReference type="NCBI Taxonomy" id="2805096"/>
    <lineage>
        <taxon>Bacteria</taxon>
        <taxon>Pseudomonadati</taxon>
        <taxon>Pseudomonadota</taxon>
        <taxon>Gammaproteobacteria</taxon>
        <taxon>Enterobacterales</taxon>
        <taxon>Morganellaceae</taxon>
        <taxon>Photorhabdus</taxon>
    </lineage>
</organism>
<evidence type="ECO:0000256" key="2">
    <source>
        <dbReference type="ARBA" id="ARBA00022529"/>
    </source>
</evidence>
<keyword evidence="3" id="KW-0540">Nuclease</keyword>
<dbReference type="GO" id="GO:0004519">
    <property type="term" value="F:endonuclease activity"/>
    <property type="evidence" value="ECO:0007669"/>
    <property type="project" value="UniProtKB-KW"/>
</dbReference>
<comment type="caution">
    <text evidence="9">The sequence shown here is derived from an EMBL/GenBank/DDBJ whole genome shotgun (WGS) entry which is preliminary data.</text>
</comment>
<keyword evidence="7" id="KW-0078">Bacteriocin</keyword>
<dbReference type="InterPro" id="IPR037146">
    <property type="entry name" value="Colicin/pyocin_DNase_dom_sf"/>
</dbReference>
<dbReference type="GO" id="GO:0005102">
    <property type="term" value="F:signaling receptor binding"/>
    <property type="evidence" value="ECO:0007669"/>
    <property type="project" value="InterPro"/>
</dbReference>
<dbReference type="GO" id="GO:0019835">
    <property type="term" value="P:cytolysis"/>
    <property type="evidence" value="ECO:0007669"/>
    <property type="project" value="InterPro"/>
</dbReference>
<dbReference type="GO" id="GO:0016787">
    <property type="term" value="F:hydrolase activity"/>
    <property type="evidence" value="ECO:0007669"/>
    <property type="project" value="UniProtKB-KW"/>
</dbReference>
<evidence type="ECO:0000256" key="5">
    <source>
        <dbReference type="ARBA" id="ARBA00022801"/>
    </source>
</evidence>
<dbReference type="InterPro" id="IPR003060">
    <property type="entry name" value="Pyocin_killer"/>
</dbReference>
<sequence length="108" mass="12686">MGAPIPSQIADKLRGRRFNNFDNFRKAFWKEVANDPELSKQFLPRNETRMKHGRAPRARSIDTLGKRRSFEIHHVDLVRNGGNIYDLDNLRVVTPKRHIEIHSNKEIK</sequence>
<keyword evidence="5 9" id="KW-0378">Hydrolase</keyword>
<dbReference type="SMART" id="SM00507">
    <property type="entry name" value="HNHc"/>
    <property type="match status" value="1"/>
</dbReference>
<accession>A0A1C0U535</accession>
<dbReference type="AlphaFoldDB" id="A0A1C0U535"/>
<dbReference type="STRING" id="286156.Ppb6_01784"/>
<evidence type="ECO:0000256" key="6">
    <source>
        <dbReference type="ARBA" id="ARBA00023022"/>
    </source>
</evidence>
<evidence type="ECO:0000313" key="10">
    <source>
        <dbReference type="Proteomes" id="UP000093476"/>
    </source>
</evidence>
<feature type="domain" description="HNH nuclease" evidence="8">
    <location>
        <begin position="46"/>
        <end position="99"/>
    </location>
</feature>
<dbReference type="SUPFAM" id="SSF54060">
    <property type="entry name" value="His-Me finger endonucleases"/>
    <property type="match status" value="1"/>
</dbReference>
<keyword evidence="4" id="KW-0255">Endonuclease</keyword>
<evidence type="ECO:0000313" key="9">
    <source>
        <dbReference type="EMBL" id="OCQ53037.1"/>
    </source>
</evidence>
<dbReference type="InterPro" id="IPR003615">
    <property type="entry name" value="HNH_nuc"/>
</dbReference>
<dbReference type="EC" id="3.1.-.-" evidence="9"/>
<dbReference type="PRINTS" id="PR01300">
    <property type="entry name" value="PYOCINKILLER"/>
</dbReference>
<dbReference type="PATRIC" id="fig|286156.4.peg.2037"/>
<dbReference type="CDD" id="cd00085">
    <property type="entry name" value="HNHc"/>
    <property type="match status" value="1"/>
</dbReference>
<comment type="similarity">
    <text evidence="1">Belongs to the colicin/pyosin nuclease family.</text>
</comment>
<dbReference type="EMBL" id="LOMY01000067">
    <property type="protein sequence ID" value="OCQ53037.1"/>
    <property type="molecule type" value="Genomic_DNA"/>
</dbReference>
<dbReference type="InterPro" id="IPR044925">
    <property type="entry name" value="His-Me_finger_sf"/>
</dbReference>
<evidence type="ECO:0000256" key="3">
    <source>
        <dbReference type="ARBA" id="ARBA00022722"/>
    </source>
</evidence>
<dbReference type="GO" id="GO:0042742">
    <property type="term" value="P:defense response to bacterium"/>
    <property type="evidence" value="ECO:0007669"/>
    <property type="project" value="UniProtKB-KW"/>
</dbReference>
<evidence type="ECO:0000259" key="8">
    <source>
        <dbReference type="SMART" id="SM00507"/>
    </source>
</evidence>
<dbReference type="Proteomes" id="UP000093476">
    <property type="component" value="Unassembled WGS sequence"/>
</dbReference>
<keyword evidence="2" id="KW-0929">Antimicrobial</keyword>
<keyword evidence="6" id="KW-0044">Antibiotic</keyword>
<proteinExistence type="inferred from homology"/>
<dbReference type="Gene3D" id="3.90.540.10">
    <property type="entry name" value="Colicin/pyocin, DNase domain"/>
    <property type="match status" value="1"/>
</dbReference>
<name>A0A1C0U535_9GAMM</name>